<protein>
    <submittedName>
        <fullName evidence="2">Uncharacterized protein</fullName>
    </submittedName>
</protein>
<sequence>MKHILPPGEKLQSELDKMPPHSRKELESWIVNSVKINLIKKFEQILEIEGKSNLRKLLLVPVFTVSELTVRIKENAPELLTLFYKELFTVYDDASRRLS</sequence>
<comment type="caution">
    <text evidence="2">The sequence shown here is derived from an EMBL/GenBank/DDBJ whole genome shotgun (WGS) entry which is preliminary data.</text>
</comment>
<dbReference type="Proteomes" id="UP000177354">
    <property type="component" value="Unassembled WGS sequence"/>
</dbReference>
<dbReference type="AlphaFoldDB" id="A0A1F5Z0M0"/>
<evidence type="ECO:0000256" key="1">
    <source>
        <dbReference type="SAM" id="MobiDB-lite"/>
    </source>
</evidence>
<accession>A0A1F5Z0M0</accession>
<organism evidence="2 3">
    <name type="scientific">Candidatus Gottesmanbacteria bacterium RIFCSPHIGHO2_01_FULL_40_15</name>
    <dbReference type="NCBI Taxonomy" id="1798376"/>
    <lineage>
        <taxon>Bacteria</taxon>
        <taxon>Candidatus Gottesmaniibacteriota</taxon>
    </lineage>
</organism>
<evidence type="ECO:0000313" key="3">
    <source>
        <dbReference type="Proteomes" id="UP000177354"/>
    </source>
</evidence>
<dbReference type="EMBL" id="MFJF01000027">
    <property type="protein sequence ID" value="OGG05672.1"/>
    <property type="molecule type" value="Genomic_DNA"/>
</dbReference>
<name>A0A1F5Z0M0_9BACT</name>
<gene>
    <name evidence="2" type="ORF">A2777_00340</name>
</gene>
<feature type="compositionally biased region" description="Basic and acidic residues" evidence="1">
    <location>
        <begin position="11"/>
        <end position="20"/>
    </location>
</feature>
<proteinExistence type="predicted"/>
<feature type="region of interest" description="Disordered" evidence="1">
    <location>
        <begin position="1"/>
        <end position="20"/>
    </location>
</feature>
<evidence type="ECO:0000313" key="2">
    <source>
        <dbReference type="EMBL" id="OGG05672.1"/>
    </source>
</evidence>
<reference evidence="2 3" key="1">
    <citation type="journal article" date="2016" name="Nat. Commun.">
        <title>Thousands of microbial genomes shed light on interconnected biogeochemical processes in an aquifer system.</title>
        <authorList>
            <person name="Anantharaman K."/>
            <person name="Brown C.T."/>
            <person name="Hug L.A."/>
            <person name="Sharon I."/>
            <person name="Castelle C.J."/>
            <person name="Probst A.J."/>
            <person name="Thomas B.C."/>
            <person name="Singh A."/>
            <person name="Wilkins M.J."/>
            <person name="Karaoz U."/>
            <person name="Brodie E.L."/>
            <person name="Williams K.H."/>
            <person name="Hubbard S.S."/>
            <person name="Banfield J.F."/>
        </authorList>
    </citation>
    <scope>NUCLEOTIDE SEQUENCE [LARGE SCALE GENOMIC DNA]</scope>
</reference>